<gene>
    <name evidence="4" type="ORF">G1H10_28340</name>
</gene>
<dbReference type="AlphaFoldDB" id="A0A6L9SFD1"/>
<organism evidence="4 5">
    <name type="scientific">Phytoactinopolyspora halotolerans</name>
    <dbReference type="NCBI Taxonomy" id="1981512"/>
    <lineage>
        <taxon>Bacteria</taxon>
        <taxon>Bacillati</taxon>
        <taxon>Actinomycetota</taxon>
        <taxon>Actinomycetes</taxon>
        <taxon>Jiangellales</taxon>
        <taxon>Jiangellaceae</taxon>
        <taxon>Phytoactinopolyspora</taxon>
    </lineage>
</organism>
<feature type="domain" description="Glycosyl transferase family 1" evidence="3">
    <location>
        <begin position="178"/>
        <end position="333"/>
    </location>
</feature>
<dbReference type="SUPFAM" id="SSF53756">
    <property type="entry name" value="UDP-Glycosyltransferase/glycogen phosphorylase"/>
    <property type="match status" value="1"/>
</dbReference>
<comment type="caution">
    <text evidence="4">The sequence shown here is derived from an EMBL/GenBank/DDBJ whole genome shotgun (WGS) entry which is preliminary data.</text>
</comment>
<dbReference type="PANTHER" id="PTHR12526:SF510">
    <property type="entry name" value="D-INOSITOL 3-PHOSPHATE GLYCOSYLTRANSFERASE"/>
    <property type="match status" value="1"/>
</dbReference>
<name>A0A6L9SFD1_9ACTN</name>
<dbReference type="Gene3D" id="3.40.50.2000">
    <property type="entry name" value="Glycogen Phosphorylase B"/>
    <property type="match status" value="2"/>
</dbReference>
<dbReference type="EMBL" id="JAAGOA010000029">
    <property type="protein sequence ID" value="NEE04085.1"/>
    <property type="molecule type" value="Genomic_DNA"/>
</dbReference>
<keyword evidence="1" id="KW-0328">Glycosyltransferase</keyword>
<evidence type="ECO:0000256" key="2">
    <source>
        <dbReference type="ARBA" id="ARBA00022679"/>
    </source>
</evidence>
<dbReference type="RefSeq" id="WP_163744317.1">
    <property type="nucleotide sequence ID" value="NZ_JAAGOA010000029.1"/>
</dbReference>
<evidence type="ECO:0000313" key="5">
    <source>
        <dbReference type="Proteomes" id="UP000475214"/>
    </source>
</evidence>
<evidence type="ECO:0000259" key="3">
    <source>
        <dbReference type="Pfam" id="PF00534"/>
    </source>
</evidence>
<evidence type="ECO:0000313" key="4">
    <source>
        <dbReference type="EMBL" id="NEE04085.1"/>
    </source>
</evidence>
<dbReference type="Pfam" id="PF00534">
    <property type="entry name" value="Glycos_transf_1"/>
    <property type="match status" value="1"/>
</dbReference>
<dbReference type="PANTHER" id="PTHR12526">
    <property type="entry name" value="GLYCOSYLTRANSFERASE"/>
    <property type="match status" value="1"/>
</dbReference>
<keyword evidence="2 4" id="KW-0808">Transferase</keyword>
<sequence>MDVLVLTVVHDPEDTRIRHKQIAALRDAGHAVTLAAPFSGYARPLPSDFRSIDVPRAHGLNRLGALRAARNLLRRRAADYDVVLMHDPELLLAASGLDHPGLVWDVHEDTAAAIGMKPWLPRPARPLATGLIRYLERRAERRTTLLLAEEGYARRFRGDHPVIRNSAAEPEELDVPVDNRVVYLGRITLPRGAREMLELGRRLAPEIEVHLIGNADDDCADHVREAHDAGHVHWHGFVPNDQALGRLPGALAGLSLLHDQPNYAHSRPTKILEYMAYGLPVVTTPNPASTELVSGHDCGVVVPFGDVDAVEAAVLRLSSDRAERDRLAAAGRKAVTEHYSWEADAGLFVETLERAAARR</sequence>
<accession>A0A6L9SFD1</accession>
<dbReference type="GO" id="GO:0016757">
    <property type="term" value="F:glycosyltransferase activity"/>
    <property type="evidence" value="ECO:0007669"/>
    <property type="project" value="UniProtKB-KW"/>
</dbReference>
<reference evidence="4 5" key="1">
    <citation type="submission" date="2020-02" db="EMBL/GenBank/DDBJ databases">
        <authorList>
            <person name="Li X.-J."/>
            <person name="Han X.-M."/>
        </authorList>
    </citation>
    <scope>NUCLEOTIDE SEQUENCE [LARGE SCALE GENOMIC DNA]</scope>
    <source>
        <strain evidence="4 5">CCTCC AB 2017055</strain>
    </source>
</reference>
<dbReference type="Proteomes" id="UP000475214">
    <property type="component" value="Unassembled WGS sequence"/>
</dbReference>
<dbReference type="InterPro" id="IPR001296">
    <property type="entry name" value="Glyco_trans_1"/>
</dbReference>
<protein>
    <submittedName>
        <fullName evidence="4">Glycosyltransferase family 4 protein</fullName>
    </submittedName>
</protein>
<proteinExistence type="predicted"/>
<keyword evidence="5" id="KW-1185">Reference proteome</keyword>
<evidence type="ECO:0000256" key="1">
    <source>
        <dbReference type="ARBA" id="ARBA00022676"/>
    </source>
</evidence>